<dbReference type="EC" id="2.5.1.9" evidence="5 10"/>
<dbReference type="EMBL" id="FUWJ01000001">
    <property type="protein sequence ID" value="SJZ52635.1"/>
    <property type="molecule type" value="Genomic_DNA"/>
</dbReference>
<comment type="catalytic activity">
    <reaction evidence="1">
        <text>2 6,7-dimethyl-8-(1-D-ribityl)lumazine + H(+) = 5-amino-6-(D-ribitylamino)uracil + riboflavin</text>
        <dbReference type="Rhea" id="RHEA:20772"/>
        <dbReference type="ChEBI" id="CHEBI:15378"/>
        <dbReference type="ChEBI" id="CHEBI:15934"/>
        <dbReference type="ChEBI" id="CHEBI:57986"/>
        <dbReference type="ChEBI" id="CHEBI:58201"/>
        <dbReference type="EC" id="2.5.1.9"/>
    </reaction>
</comment>
<evidence type="ECO:0000256" key="3">
    <source>
        <dbReference type="ARBA" id="ARBA00004887"/>
    </source>
</evidence>
<dbReference type="Pfam" id="PF00677">
    <property type="entry name" value="Lum_binding"/>
    <property type="match status" value="2"/>
</dbReference>
<evidence type="ECO:0000256" key="8">
    <source>
        <dbReference type="ARBA" id="ARBA00022679"/>
    </source>
</evidence>
<dbReference type="InterPro" id="IPR026017">
    <property type="entry name" value="Lumazine-bd_dom"/>
</dbReference>
<evidence type="ECO:0000256" key="2">
    <source>
        <dbReference type="ARBA" id="ARBA00002803"/>
    </source>
</evidence>
<keyword evidence="7" id="KW-0686">Riboflavin biosynthesis</keyword>
<comment type="pathway">
    <text evidence="3">Cofactor biosynthesis; riboflavin biosynthesis; riboflavin from 2-hydroxy-3-oxobutyl phosphate and 5-amino-6-(D-ribitylamino)uracil: step 2/2.</text>
</comment>
<feature type="domain" description="Lumazine-binding" evidence="12">
    <location>
        <begin position="1"/>
        <end position="98"/>
    </location>
</feature>
<dbReference type="PANTHER" id="PTHR21098:SF12">
    <property type="entry name" value="RIBOFLAVIN SYNTHASE"/>
    <property type="match status" value="1"/>
</dbReference>
<dbReference type="OrthoDB" id="9788537at2"/>
<dbReference type="GO" id="GO:0009231">
    <property type="term" value="P:riboflavin biosynthetic process"/>
    <property type="evidence" value="ECO:0007669"/>
    <property type="project" value="UniProtKB-KW"/>
</dbReference>
<dbReference type="Proteomes" id="UP000190092">
    <property type="component" value="Unassembled WGS sequence"/>
</dbReference>
<evidence type="ECO:0000256" key="1">
    <source>
        <dbReference type="ARBA" id="ARBA00000968"/>
    </source>
</evidence>
<dbReference type="NCBIfam" id="NF006767">
    <property type="entry name" value="PRK09289.1"/>
    <property type="match status" value="1"/>
</dbReference>
<dbReference type="PANTHER" id="PTHR21098">
    <property type="entry name" value="RIBOFLAVIN SYNTHASE ALPHA CHAIN"/>
    <property type="match status" value="1"/>
</dbReference>
<dbReference type="FunFam" id="2.40.30.20:FF:000004">
    <property type="entry name" value="Riboflavin synthase, alpha subunit"/>
    <property type="match status" value="1"/>
</dbReference>
<dbReference type="GO" id="GO:0004746">
    <property type="term" value="F:riboflavin synthase activity"/>
    <property type="evidence" value="ECO:0007669"/>
    <property type="project" value="UniProtKB-UniRule"/>
</dbReference>
<dbReference type="FunFam" id="2.40.30.20:FF:000003">
    <property type="entry name" value="Riboflavin synthase, alpha subunit"/>
    <property type="match status" value="1"/>
</dbReference>
<dbReference type="PROSITE" id="PS51177">
    <property type="entry name" value="LUMAZINE_BIND"/>
    <property type="match status" value="2"/>
</dbReference>
<evidence type="ECO:0000256" key="9">
    <source>
        <dbReference type="ARBA" id="ARBA00022737"/>
    </source>
</evidence>
<keyword evidence="8" id="KW-0808">Transferase</keyword>
<evidence type="ECO:0000256" key="4">
    <source>
        <dbReference type="ARBA" id="ARBA00011233"/>
    </source>
</evidence>
<comment type="subunit">
    <text evidence="4">Homotrimer.</text>
</comment>
<evidence type="ECO:0000256" key="6">
    <source>
        <dbReference type="ARBA" id="ARBA00013950"/>
    </source>
</evidence>
<dbReference type="STRING" id="225324.SAMN02745126_01489"/>
<name>A0A1T4LD47_9HYPH</name>
<gene>
    <name evidence="13" type="ORF">SAMN02745126_01489</name>
</gene>
<protein>
    <recommendedName>
        <fullName evidence="6 10">Riboflavin synthase</fullName>
        <ecNumber evidence="5 10">2.5.1.9</ecNumber>
    </recommendedName>
</protein>
<feature type="repeat" description="Lumazine-binding" evidence="11">
    <location>
        <begin position="99"/>
        <end position="195"/>
    </location>
</feature>
<dbReference type="CDD" id="cd00402">
    <property type="entry name" value="Riboflavin_synthase_like"/>
    <property type="match status" value="1"/>
</dbReference>
<evidence type="ECO:0000256" key="10">
    <source>
        <dbReference type="NCBIfam" id="TIGR00187"/>
    </source>
</evidence>
<feature type="repeat" description="Lumazine-binding" evidence="11">
    <location>
        <begin position="1"/>
        <end position="98"/>
    </location>
</feature>
<dbReference type="PIRSF" id="PIRSF000498">
    <property type="entry name" value="Riboflavin_syn_A"/>
    <property type="match status" value="1"/>
</dbReference>
<comment type="function">
    <text evidence="2">Catalyzes the dismutation of two molecules of 6,7-dimethyl-8-ribityllumazine, resulting in the formation of riboflavin and 5-amino-6-(D-ribitylamino)uracil.</text>
</comment>
<evidence type="ECO:0000313" key="13">
    <source>
        <dbReference type="EMBL" id="SJZ52635.1"/>
    </source>
</evidence>
<accession>A0A1T4LD47</accession>
<evidence type="ECO:0000256" key="11">
    <source>
        <dbReference type="PROSITE-ProRule" id="PRU00524"/>
    </source>
</evidence>
<feature type="domain" description="Lumazine-binding" evidence="12">
    <location>
        <begin position="99"/>
        <end position="195"/>
    </location>
</feature>
<dbReference type="SUPFAM" id="SSF63380">
    <property type="entry name" value="Riboflavin synthase domain-like"/>
    <property type="match status" value="2"/>
</dbReference>
<evidence type="ECO:0000256" key="5">
    <source>
        <dbReference type="ARBA" id="ARBA00012827"/>
    </source>
</evidence>
<dbReference type="InterPro" id="IPR017938">
    <property type="entry name" value="Riboflavin_synthase-like_b-brl"/>
</dbReference>
<evidence type="ECO:0000256" key="7">
    <source>
        <dbReference type="ARBA" id="ARBA00022619"/>
    </source>
</evidence>
<reference evidence="14" key="1">
    <citation type="submission" date="2017-02" db="EMBL/GenBank/DDBJ databases">
        <authorList>
            <person name="Varghese N."/>
            <person name="Submissions S."/>
        </authorList>
    </citation>
    <scope>NUCLEOTIDE SEQUENCE [LARGE SCALE GENOMIC DNA]</scope>
    <source>
        <strain evidence="14">ATCC 27094</strain>
    </source>
</reference>
<dbReference type="InterPro" id="IPR023366">
    <property type="entry name" value="ATP_synth_asu-like_sf"/>
</dbReference>
<dbReference type="RefSeq" id="WP_085933115.1">
    <property type="nucleotide sequence ID" value="NZ_FUWJ01000001.1"/>
</dbReference>
<organism evidence="13 14">
    <name type="scientific">Enhydrobacter aerosaccus</name>
    <dbReference type="NCBI Taxonomy" id="225324"/>
    <lineage>
        <taxon>Bacteria</taxon>
        <taxon>Pseudomonadati</taxon>
        <taxon>Pseudomonadota</taxon>
        <taxon>Alphaproteobacteria</taxon>
        <taxon>Hyphomicrobiales</taxon>
        <taxon>Enhydrobacter</taxon>
    </lineage>
</organism>
<dbReference type="Gene3D" id="2.40.30.20">
    <property type="match status" value="2"/>
</dbReference>
<dbReference type="NCBIfam" id="TIGR00187">
    <property type="entry name" value="ribE"/>
    <property type="match status" value="1"/>
</dbReference>
<proteinExistence type="predicted"/>
<dbReference type="InterPro" id="IPR001783">
    <property type="entry name" value="Lumazine-bd"/>
</dbReference>
<evidence type="ECO:0000259" key="12">
    <source>
        <dbReference type="PROSITE" id="PS51177"/>
    </source>
</evidence>
<evidence type="ECO:0000313" key="14">
    <source>
        <dbReference type="Proteomes" id="UP000190092"/>
    </source>
</evidence>
<dbReference type="AlphaFoldDB" id="A0A1T4LD47"/>
<keyword evidence="14" id="KW-1185">Reference proteome</keyword>
<sequence>MFTGIVSDIGEIAAVAPGGATGDRRFVIRTRHDLAPVPIGASIACSGCCLTVIEKGADRFTVEASGETLDKTHLGDWQVGTRINLELSLKLGDELGGHLVYGHVDGVGKIVAMTPEGGSVRFIFEAPHDLARFVAPKGSIAVDGISLTVNQVSGDRFGVNIISHTQAVTTLGQAKVGQRVNLEVDMLARYVARLLEHEKA</sequence>
<keyword evidence="9" id="KW-0677">Repeat</keyword>